<evidence type="ECO:0000313" key="2">
    <source>
        <dbReference type="RefSeq" id="XP_025074692.1"/>
    </source>
</evidence>
<dbReference type="InterPro" id="IPR036390">
    <property type="entry name" value="WH_DNA-bd_sf"/>
</dbReference>
<keyword evidence="1" id="KW-1185">Reference proteome</keyword>
<dbReference type="OrthoDB" id="6764379at2759"/>
<evidence type="ECO:0000313" key="1">
    <source>
        <dbReference type="Proteomes" id="UP000504615"/>
    </source>
</evidence>
<proteinExistence type="predicted"/>
<protein>
    <submittedName>
        <fullName evidence="2">Uncharacterized protein LOC105429683</fullName>
    </submittedName>
</protein>
<accession>A0A8N1S989</accession>
<dbReference type="RefSeq" id="XP_025074692.1">
    <property type="nucleotide sequence ID" value="XM_025218907.1"/>
</dbReference>
<dbReference type="SUPFAM" id="SSF46785">
    <property type="entry name" value="Winged helix' DNA-binding domain"/>
    <property type="match status" value="1"/>
</dbReference>
<name>A0A8N1S989_9HYME</name>
<dbReference type="AlphaFoldDB" id="A0A8N1S989"/>
<dbReference type="Proteomes" id="UP000504615">
    <property type="component" value="Unplaced"/>
</dbReference>
<organism evidence="1 2">
    <name type="scientific">Pogonomyrmex barbatus</name>
    <name type="common">red harvester ant</name>
    <dbReference type="NCBI Taxonomy" id="144034"/>
    <lineage>
        <taxon>Eukaryota</taxon>
        <taxon>Metazoa</taxon>
        <taxon>Ecdysozoa</taxon>
        <taxon>Arthropoda</taxon>
        <taxon>Hexapoda</taxon>
        <taxon>Insecta</taxon>
        <taxon>Pterygota</taxon>
        <taxon>Neoptera</taxon>
        <taxon>Endopterygota</taxon>
        <taxon>Hymenoptera</taxon>
        <taxon>Apocrita</taxon>
        <taxon>Aculeata</taxon>
        <taxon>Formicoidea</taxon>
        <taxon>Formicidae</taxon>
        <taxon>Myrmicinae</taxon>
        <taxon>Pogonomyrmex</taxon>
    </lineage>
</organism>
<dbReference type="GeneID" id="105429683"/>
<sequence>MDIYDDEIILSAPIPPFILLYDDEYAGYASISPENIHILTYLWYLGHESARYRDIVDRFDITISTLYELLTRMRSLDIPDLYTMQGFFRNLIYTNIFRIFV</sequence>
<reference evidence="2" key="1">
    <citation type="submission" date="2025-08" db="UniProtKB">
        <authorList>
            <consortium name="RefSeq"/>
        </authorList>
    </citation>
    <scope>IDENTIFICATION</scope>
</reference>
<gene>
    <name evidence="2" type="primary">LOC105429683</name>
</gene>